<reference evidence="1 2" key="1">
    <citation type="submission" date="2018-03" db="EMBL/GenBank/DDBJ databases">
        <title>Blue discolouration in mozzarella cheese caused by Pseudomonas fluorescens.</title>
        <authorList>
            <person name="Chiesa F."/>
            <person name="Dalmasso A."/>
            <person name="Lomonaco S."/>
        </authorList>
    </citation>
    <scope>NUCLEOTIDE SEQUENCE [LARGE SCALE GENOMIC DNA]</scope>
    <source>
        <strain evidence="1 2">11293</strain>
    </source>
</reference>
<evidence type="ECO:0000313" key="1">
    <source>
        <dbReference type="EMBL" id="PRW85343.1"/>
    </source>
</evidence>
<dbReference type="EMBL" id="PVUH01000025">
    <property type="protein sequence ID" value="PRW85343.1"/>
    <property type="molecule type" value="Genomic_DNA"/>
</dbReference>
<accession>A0A2T0HQX4</accession>
<evidence type="ECO:0008006" key="3">
    <source>
        <dbReference type="Google" id="ProtNLM"/>
    </source>
</evidence>
<comment type="caution">
    <text evidence="1">The sequence shown here is derived from an EMBL/GenBank/DDBJ whole genome shotgun (WGS) entry which is preliminary data.</text>
</comment>
<protein>
    <recommendedName>
        <fullName evidence="3">DUF2158 domain-containing protein</fullName>
    </recommendedName>
</protein>
<gene>
    <name evidence="1" type="ORF">C7A10_27260</name>
</gene>
<proteinExistence type="predicted"/>
<sequence length="94" mass="10417">MSHNFKPGDLALVISGGKLGETAELVRFVLPGDVVISHTTGKEYEFRPAAGIGGWFCIFRDCQAVKHEKNLMPLRGDFTPEQQKAKEVDHVHLV</sequence>
<dbReference type="RefSeq" id="WP_106118521.1">
    <property type="nucleotide sequence ID" value="NZ_PVUH01000025.1"/>
</dbReference>
<name>A0A2T0HQX4_PSEFL</name>
<dbReference type="AlphaFoldDB" id="A0A2T0HQX4"/>
<organism evidence="1 2">
    <name type="scientific">Pseudomonas fluorescens</name>
    <dbReference type="NCBI Taxonomy" id="294"/>
    <lineage>
        <taxon>Bacteria</taxon>
        <taxon>Pseudomonadati</taxon>
        <taxon>Pseudomonadota</taxon>
        <taxon>Gammaproteobacteria</taxon>
        <taxon>Pseudomonadales</taxon>
        <taxon>Pseudomonadaceae</taxon>
        <taxon>Pseudomonas</taxon>
    </lineage>
</organism>
<evidence type="ECO:0000313" key="2">
    <source>
        <dbReference type="Proteomes" id="UP000239731"/>
    </source>
</evidence>
<dbReference type="Proteomes" id="UP000239731">
    <property type="component" value="Unassembled WGS sequence"/>
</dbReference>